<feature type="transmembrane region" description="Helical" evidence="2">
    <location>
        <begin position="14"/>
        <end position="36"/>
    </location>
</feature>
<dbReference type="Proteomes" id="UP000283295">
    <property type="component" value="Unassembled WGS sequence"/>
</dbReference>
<evidence type="ECO:0000313" key="3">
    <source>
        <dbReference type="EMBL" id="RGS44361.1"/>
    </source>
</evidence>
<evidence type="ECO:0000313" key="4">
    <source>
        <dbReference type="Proteomes" id="UP000283295"/>
    </source>
</evidence>
<reference evidence="3 4" key="1">
    <citation type="submission" date="2018-08" db="EMBL/GenBank/DDBJ databases">
        <title>A genome reference for cultivated species of the human gut microbiota.</title>
        <authorList>
            <person name="Zou Y."/>
            <person name="Xue W."/>
            <person name="Luo G."/>
        </authorList>
    </citation>
    <scope>NUCLEOTIDE SEQUENCE [LARGE SCALE GENOMIC DNA]</scope>
    <source>
        <strain evidence="3 4">AF22-21</strain>
    </source>
</reference>
<feature type="coiled-coil region" evidence="1">
    <location>
        <begin position="38"/>
        <end position="79"/>
    </location>
</feature>
<keyword evidence="2" id="KW-1133">Transmembrane helix</keyword>
<evidence type="ECO:0000256" key="2">
    <source>
        <dbReference type="SAM" id="Phobius"/>
    </source>
</evidence>
<accession>A0A412IVZ8</accession>
<dbReference type="GeneID" id="92831084"/>
<keyword evidence="1" id="KW-0175">Coiled coil</keyword>
<organism evidence="3 4">
    <name type="scientific">Coprococcus eutactus</name>
    <dbReference type="NCBI Taxonomy" id="33043"/>
    <lineage>
        <taxon>Bacteria</taxon>
        <taxon>Bacillati</taxon>
        <taxon>Bacillota</taxon>
        <taxon>Clostridia</taxon>
        <taxon>Lachnospirales</taxon>
        <taxon>Lachnospiraceae</taxon>
        <taxon>Coprococcus</taxon>
    </lineage>
</organism>
<sequence length="104" mass="11900">MSKRTGRTGSKNKISSRIGVITVICCLALLAGVVMYKARTLETQKKELQVQAEELQEQLDDAKQKHKELEEKEEYMKTDEYVEDVARSQLGLVYPDEIVIKPKE</sequence>
<dbReference type="EMBL" id="QRVK01000001">
    <property type="protein sequence ID" value="RGS44361.1"/>
    <property type="molecule type" value="Genomic_DNA"/>
</dbReference>
<dbReference type="AlphaFoldDB" id="A0A412IVZ8"/>
<keyword evidence="2" id="KW-0472">Membrane</keyword>
<dbReference type="InterPro" id="IPR007060">
    <property type="entry name" value="FtsL/DivIC"/>
</dbReference>
<proteinExistence type="predicted"/>
<comment type="caution">
    <text evidence="3">The sequence shown here is derived from an EMBL/GenBank/DDBJ whole genome shotgun (WGS) entry which is preliminary data.</text>
</comment>
<dbReference type="Pfam" id="PF04977">
    <property type="entry name" value="DivIC"/>
    <property type="match status" value="1"/>
</dbReference>
<protein>
    <submittedName>
        <fullName evidence="3">Septum formation initiator family protein</fullName>
    </submittedName>
</protein>
<evidence type="ECO:0000256" key="1">
    <source>
        <dbReference type="SAM" id="Coils"/>
    </source>
</evidence>
<name>A0A412IVZ8_9FIRM</name>
<dbReference type="RefSeq" id="WP_004852071.1">
    <property type="nucleotide sequence ID" value="NZ_CP102278.1"/>
</dbReference>
<dbReference type="OrthoDB" id="1771181at2"/>
<gene>
    <name evidence="3" type="ORF">DWX94_00795</name>
</gene>
<keyword evidence="2" id="KW-0812">Transmembrane</keyword>